<organism evidence="1 2">
    <name type="scientific">Candida boidinii</name>
    <name type="common">Yeast</name>
    <dbReference type="NCBI Taxonomy" id="5477"/>
    <lineage>
        <taxon>Eukaryota</taxon>
        <taxon>Fungi</taxon>
        <taxon>Dikarya</taxon>
        <taxon>Ascomycota</taxon>
        <taxon>Saccharomycotina</taxon>
        <taxon>Pichiomycetes</taxon>
        <taxon>Pichiales</taxon>
        <taxon>Pichiaceae</taxon>
        <taxon>Ogataea</taxon>
        <taxon>Ogataea/Candida clade</taxon>
    </lineage>
</organism>
<proteinExistence type="predicted"/>
<evidence type="ECO:0000313" key="1">
    <source>
        <dbReference type="EMBL" id="GME99037.1"/>
    </source>
</evidence>
<comment type="caution">
    <text evidence="1">The sequence shown here is derived from an EMBL/GenBank/DDBJ whole genome shotgun (WGS) entry which is preliminary data.</text>
</comment>
<dbReference type="EMBL" id="BSXV01003802">
    <property type="protein sequence ID" value="GME99037.1"/>
    <property type="molecule type" value="Genomic_DNA"/>
</dbReference>
<protein>
    <submittedName>
        <fullName evidence="1">Unnamed protein product</fullName>
    </submittedName>
</protein>
<dbReference type="Proteomes" id="UP001165101">
    <property type="component" value="Unassembled WGS sequence"/>
</dbReference>
<sequence>MISLENSVGLKVKITTNNNAIITGVIHSYNPNHGIISITDPEDSKKPKSTTLQILKTSFISDISFVNKQEAQTILNEKEKENEKSSSAIEINKKFENMLNKPSYVSIPAIGSNFQLKLANNQQKFKLNKILNSHSKMSKEGKEIFKELFNLLPQGDVNLTSINSEIVIFENHIRISSPYRPDDCRVVNGTGEEEDQQLEYITNVVKSIWEKLESQTKGG</sequence>
<reference evidence="1" key="1">
    <citation type="submission" date="2023-04" db="EMBL/GenBank/DDBJ databases">
        <title>Candida boidinii NBRC 1967.</title>
        <authorList>
            <person name="Ichikawa N."/>
            <person name="Sato H."/>
            <person name="Tonouchi N."/>
        </authorList>
    </citation>
    <scope>NUCLEOTIDE SEQUENCE</scope>
    <source>
        <strain evidence="1">NBRC 1967</strain>
    </source>
</reference>
<accession>A0ACB5U1C6</accession>
<gene>
    <name evidence="1" type="ORF">Cboi01_000516700</name>
</gene>
<keyword evidence="2" id="KW-1185">Reference proteome</keyword>
<evidence type="ECO:0000313" key="2">
    <source>
        <dbReference type="Proteomes" id="UP001165101"/>
    </source>
</evidence>
<name>A0ACB5U1C6_CANBO</name>